<evidence type="ECO:0000313" key="2">
    <source>
        <dbReference type="Proteomes" id="UP000016801"/>
    </source>
</evidence>
<accession>M1W1C5</accession>
<gene>
    <name evidence="1" type="ORF">CPUR_00139</name>
</gene>
<dbReference type="HOGENOM" id="CLU_3399341_0_0_1"/>
<comment type="caution">
    <text evidence="1">The sequence shown here is derived from an EMBL/GenBank/DDBJ whole genome shotgun (WGS) entry which is preliminary data.</text>
</comment>
<organism evidence="1 2">
    <name type="scientific">Claviceps purpurea (strain 20.1)</name>
    <name type="common">Ergot fungus</name>
    <name type="synonym">Sphacelia segetum</name>
    <dbReference type="NCBI Taxonomy" id="1111077"/>
    <lineage>
        <taxon>Eukaryota</taxon>
        <taxon>Fungi</taxon>
        <taxon>Dikarya</taxon>
        <taxon>Ascomycota</taxon>
        <taxon>Pezizomycotina</taxon>
        <taxon>Sordariomycetes</taxon>
        <taxon>Hypocreomycetidae</taxon>
        <taxon>Hypocreales</taxon>
        <taxon>Clavicipitaceae</taxon>
        <taxon>Claviceps</taxon>
    </lineage>
</organism>
<protein>
    <submittedName>
        <fullName evidence="1">Uncharacterized protein</fullName>
    </submittedName>
</protein>
<dbReference type="Proteomes" id="UP000016801">
    <property type="component" value="Unassembled WGS sequence"/>
</dbReference>
<dbReference type="VEuPathDB" id="FungiDB:CPUR_00139"/>
<sequence length="31" mass="3595">MRVQARAPVSKLIKKPILISEQYETLLAREL</sequence>
<name>M1W1C5_CLAP2</name>
<keyword evidence="2" id="KW-1185">Reference proteome</keyword>
<evidence type="ECO:0000313" key="1">
    <source>
        <dbReference type="EMBL" id="CCE26670.1"/>
    </source>
</evidence>
<proteinExistence type="predicted"/>
<dbReference type="EMBL" id="CAGA01000001">
    <property type="protein sequence ID" value="CCE26670.1"/>
    <property type="molecule type" value="Genomic_DNA"/>
</dbReference>
<dbReference type="AlphaFoldDB" id="M1W1C5"/>
<reference evidence="1 2" key="1">
    <citation type="journal article" date="2013" name="PLoS Genet.">
        <title>Plant-symbiotic fungi as chemical engineers: Multi-genome analysis of the Clavicipitaceae reveals dynamics of alkaloid loci.</title>
        <authorList>
            <person name="Schardl C.L."/>
            <person name="Young C.A."/>
            <person name="Hesse U."/>
            <person name="Amyotte S.G."/>
            <person name="Andreeva K."/>
            <person name="Calie P.J."/>
            <person name="Fleetwood D.J."/>
            <person name="Haws D.C."/>
            <person name="Moore N."/>
            <person name="Oeser B."/>
            <person name="Panaccione D.G."/>
            <person name="Schweri K.K."/>
            <person name="Voisey C.R."/>
            <person name="Farman M.L."/>
            <person name="Jaromczyk J.W."/>
            <person name="Roe B.A."/>
            <person name="O'Sullivan D.M."/>
            <person name="Scott B."/>
            <person name="Tudzynski P."/>
            <person name="An Z."/>
            <person name="Arnaoudova E.G."/>
            <person name="Bullock C.T."/>
            <person name="Charlton N.D."/>
            <person name="Chen L."/>
            <person name="Cox M."/>
            <person name="Dinkins R.D."/>
            <person name="Florea S."/>
            <person name="Glenn A.E."/>
            <person name="Gordon A."/>
            <person name="Gueldener U."/>
            <person name="Harris D.R."/>
            <person name="Hollin W."/>
            <person name="Jaromczyk J."/>
            <person name="Johnson R.D."/>
            <person name="Khan A.K."/>
            <person name="Leistner E."/>
            <person name="Leuchtmann A."/>
            <person name="Li C."/>
            <person name="Liu J."/>
            <person name="Liu J."/>
            <person name="Liu M."/>
            <person name="Mace W."/>
            <person name="Machado C."/>
            <person name="Nagabhyru P."/>
            <person name="Pan J."/>
            <person name="Schmid J."/>
            <person name="Sugawara K."/>
            <person name="Steiner U."/>
            <person name="Takach J.E."/>
            <person name="Tanaka E."/>
            <person name="Webb J.S."/>
            <person name="Wilson E.V."/>
            <person name="Wiseman J.L."/>
            <person name="Yoshida R."/>
            <person name="Zeng Z."/>
        </authorList>
    </citation>
    <scope>NUCLEOTIDE SEQUENCE [LARGE SCALE GENOMIC DNA]</scope>
    <source>
        <strain evidence="1 2">20.1</strain>
    </source>
</reference>